<gene>
    <name evidence="1" type="ORF">F444_03019</name>
</gene>
<accession>A0A081AVI5</accession>
<evidence type="ECO:0000313" key="2">
    <source>
        <dbReference type="Proteomes" id="UP000028582"/>
    </source>
</evidence>
<dbReference type="OrthoDB" id="143240at2759"/>
<dbReference type="Proteomes" id="UP000028582">
    <property type="component" value="Unassembled WGS sequence"/>
</dbReference>
<organism evidence="1 2">
    <name type="scientific">Phytophthora nicotianae P1976</name>
    <dbReference type="NCBI Taxonomy" id="1317066"/>
    <lineage>
        <taxon>Eukaryota</taxon>
        <taxon>Sar</taxon>
        <taxon>Stramenopiles</taxon>
        <taxon>Oomycota</taxon>
        <taxon>Peronosporomycetes</taxon>
        <taxon>Peronosporales</taxon>
        <taxon>Peronosporaceae</taxon>
        <taxon>Phytophthora</taxon>
    </lineage>
</organism>
<dbReference type="EMBL" id="ANJA01000614">
    <property type="protein sequence ID" value="ETO82896.1"/>
    <property type="molecule type" value="Genomic_DNA"/>
</dbReference>
<name>A0A081AVI5_PHYNI</name>
<comment type="caution">
    <text evidence="1">The sequence shown here is derived from an EMBL/GenBank/DDBJ whole genome shotgun (WGS) entry which is preliminary data.</text>
</comment>
<sequence length="111" mass="12398">MTQQLPVRKPPGRPRKIPRALVRGGRTTAFFEVVNLIELLLSKPSRLLKFPVLIEKDTTKENAPGVVSTWLNQNGVYNWNGTLSDGSTRLLECQELVEAIHFANTTGMVPE</sequence>
<reference evidence="1 2" key="1">
    <citation type="submission" date="2013-11" db="EMBL/GenBank/DDBJ databases">
        <title>The Genome Sequence of Phytophthora parasitica P1976.</title>
        <authorList>
            <consortium name="The Broad Institute Genomics Platform"/>
            <person name="Russ C."/>
            <person name="Tyler B."/>
            <person name="Panabieres F."/>
            <person name="Shan W."/>
            <person name="Tripathy S."/>
            <person name="Grunwald N."/>
            <person name="Machado M."/>
            <person name="Johnson C.S."/>
            <person name="Walker B."/>
            <person name="Young S."/>
            <person name="Zeng Q."/>
            <person name="Gargeya S."/>
            <person name="Fitzgerald M."/>
            <person name="Haas B."/>
            <person name="Abouelleil A."/>
            <person name="Allen A.W."/>
            <person name="Alvarado L."/>
            <person name="Arachchi H.M."/>
            <person name="Berlin A.M."/>
            <person name="Chapman S.B."/>
            <person name="Gainer-Dewar J."/>
            <person name="Goldberg J."/>
            <person name="Griggs A."/>
            <person name="Gujja S."/>
            <person name="Hansen M."/>
            <person name="Howarth C."/>
            <person name="Imamovic A."/>
            <person name="Ireland A."/>
            <person name="Larimer J."/>
            <person name="McCowan C."/>
            <person name="Murphy C."/>
            <person name="Pearson M."/>
            <person name="Poon T.W."/>
            <person name="Priest M."/>
            <person name="Roberts A."/>
            <person name="Saif S."/>
            <person name="Shea T."/>
            <person name="Sisk P."/>
            <person name="Sykes S."/>
            <person name="Wortman J."/>
            <person name="Nusbaum C."/>
            <person name="Birren B."/>
        </authorList>
    </citation>
    <scope>NUCLEOTIDE SEQUENCE [LARGE SCALE GENOMIC DNA]</scope>
    <source>
        <strain evidence="1 2">P1976</strain>
    </source>
</reference>
<evidence type="ECO:0000313" key="1">
    <source>
        <dbReference type="EMBL" id="ETO82896.1"/>
    </source>
</evidence>
<protein>
    <submittedName>
        <fullName evidence="1">Uncharacterized protein</fullName>
    </submittedName>
</protein>
<dbReference type="AlphaFoldDB" id="A0A081AVI5"/>
<proteinExistence type="predicted"/>